<dbReference type="InterPro" id="IPR041678">
    <property type="entry name" value="TetR_C_16"/>
</dbReference>
<dbReference type="InterPro" id="IPR036271">
    <property type="entry name" value="Tet_transcr_reg_TetR-rel_C_sf"/>
</dbReference>
<gene>
    <name evidence="4" type="ORF">OUY22_33525</name>
</gene>
<evidence type="ECO:0000256" key="2">
    <source>
        <dbReference type="PROSITE-ProRule" id="PRU00335"/>
    </source>
</evidence>
<name>A0ABT4SM85_9ACTN</name>
<feature type="DNA-binding region" description="H-T-H motif" evidence="2">
    <location>
        <begin position="34"/>
        <end position="53"/>
    </location>
</feature>
<comment type="caution">
    <text evidence="4">The sequence shown here is derived from an EMBL/GenBank/DDBJ whole genome shotgun (WGS) entry which is preliminary data.</text>
</comment>
<sequence>MRAEARPRDRAATRRRLLDAARALFAEHGYERVTVRMIASAADANVALVGRYFGSKAGLFGEVLRGEPTLQVILEGDREGLPRRLAEFAALRMHADPKSRILRALAHSADDPEIKELVRERLRTAFIAPLAEFLGDDPDAMAKARAAAALLTGISNVRRALGPEPPTPGDVDRLTAMFTVCLDISGQGP</sequence>
<evidence type="ECO:0000256" key="1">
    <source>
        <dbReference type="ARBA" id="ARBA00023125"/>
    </source>
</evidence>
<keyword evidence="1 2" id="KW-0238">DNA-binding</keyword>
<dbReference type="EMBL" id="JAPNNL010000227">
    <property type="protein sequence ID" value="MDA0638353.1"/>
    <property type="molecule type" value="Genomic_DNA"/>
</dbReference>
<protein>
    <submittedName>
        <fullName evidence="4">TetR family transcriptional regulator</fullName>
    </submittedName>
</protein>
<evidence type="ECO:0000313" key="5">
    <source>
        <dbReference type="Proteomes" id="UP001144036"/>
    </source>
</evidence>
<proteinExistence type="predicted"/>
<dbReference type="Gene3D" id="1.10.357.10">
    <property type="entry name" value="Tetracycline Repressor, domain 2"/>
    <property type="match status" value="1"/>
</dbReference>
<dbReference type="Pfam" id="PF00440">
    <property type="entry name" value="TetR_N"/>
    <property type="match status" value="1"/>
</dbReference>
<dbReference type="PANTHER" id="PTHR30055:SF235">
    <property type="entry name" value="TRANSCRIPTIONAL REGULATORY PROTEIN"/>
    <property type="match status" value="1"/>
</dbReference>
<dbReference type="InterPro" id="IPR009057">
    <property type="entry name" value="Homeodomain-like_sf"/>
</dbReference>
<keyword evidence="5" id="KW-1185">Reference proteome</keyword>
<dbReference type="RefSeq" id="WP_270159288.1">
    <property type="nucleotide sequence ID" value="NZ_JAPNNL010000227.1"/>
</dbReference>
<dbReference type="PROSITE" id="PS50977">
    <property type="entry name" value="HTH_TETR_2"/>
    <property type="match status" value="1"/>
</dbReference>
<dbReference type="PRINTS" id="PR00455">
    <property type="entry name" value="HTHTETR"/>
</dbReference>
<feature type="domain" description="HTH tetR-type" evidence="3">
    <location>
        <begin position="11"/>
        <end position="71"/>
    </location>
</feature>
<dbReference type="SUPFAM" id="SSF46689">
    <property type="entry name" value="Homeodomain-like"/>
    <property type="match status" value="1"/>
</dbReference>
<dbReference type="SUPFAM" id="SSF48498">
    <property type="entry name" value="Tetracyclin repressor-like, C-terminal domain"/>
    <property type="match status" value="1"/>
</dbReference>
<evidence type="ECO:0000313" key="4">
    <source>
        <dbReference type="EMBL" id="MDA0638353.1"/>
    </source>
</evidence>
<dbReference type="InterPro" id="IPR050109">
    <property type="entry name" value="HTH-type_TetR-like_transc_reg"/>
</dbReference>
<evidence type="ECO:0000259" key="3">
    <source>
        <dbReference type="PROSITE" id="PS50977"/>
    </source>
</evidence>
<dbReference type="InterPro" id="IPR001647">
    <property type="entry name" value="HTH_TetR"/>
</dbReference>
<accession>A0ABT4SM85</accession>
<organism evidence="4 5">
    <name type="scientific">Nonomuraea corallina</name>
    <dbReference type="NCBI Taxonomy" id="2989783"/>
    <lineage>
        <taxon>Bacteria</taxon>
        <taxon>Bacillati</taxon>
        <taxon>Actinomycetota</taxon>
        <taxon>Actinomycetes</taxon>
        <taxon>Streptosporangiales</taxon>
        <taxon>Streptosporangiaceae</taxon>
        <taxon>Nonomuraea</taxon>
    </lineage>
</organism>
<dbReference type="Proteomes" id="UP001144036">
    <property type="component" value="Unassembled WGS sequence"/>
</dbReference>
<dbReference type="Pfam" id="PF17920">
    <property type="entry name" value="TetR_C_16"/>
    <property type="match status" value="1"/>
</dbReference>
<dbReference type="PANTHER" id="PTHR30055">
    <property type="entry name" value="HTH-TYPE TRANSCRIPTIONAL REGULATOR RUTR"/>
    <property type="match status" value="1"/>
</dbReference>
<reference evidence="4" key="1">
    <citation type="submission" date="2022-11" db="EMBL/GenBank/DDBJ databases">
        <title>Nonomuraea corallina sp. nov., a new species of the genus Nonomuraea isolated from sea side sediment in Thai sea.</title>
        <authorList>
            <person name="Ngamcharungchit C."/>
            <person name="Matsumoto A."/>
            <person name="Suriyachadkun C."/>
            <person name="Panbangred W."/>
            <person name="Inahashi Y."/>
            <person name="Intra B."/>
        </authorList>
    </citation>
    <scope>NUCLEOTIDE SEQUENCE</scope>
    <source>
        <strain evidence="4">MCN248</strain>
    </source>
</reference>